<evidence type="ECO:0000313" key="2">
    <source>
        <dbReference type="EMBL" id="MBM6818868.1"/>
    </source>
</evidence>
<keyword evidence="3" id="KW-1185">Reference proteome</keyword>
<gene>
    <name evidence="2" type="ORF">H6A19_05885</name>
</gene>
<dbReference type="RefSeq" id="WP_148323495.1">
    <property type="nucleotide sequence ID" value="NZ_JACJLL010000025.1"/>
</dbReference>
<dbReference type="Proteomes" id="UP000767334">
    <property type="component" value="Unassembled WGS sequence"/>
</dbReference>
<keyword evidence="1" id="KW-0472">Membrane</keyword>
<name>A0ABS2FG10_9CLOT</name>
<evidence type="ECO:0008006" key="4">
    <source>
        <dbReference type="Google" id="ProtNLM"/>
    </source>
</evidence>
<feature type="transmembrane region" description="Helical" evidence="1">
    <location>
        <begin position="7"/>
        <end position="29"/>
    </location>
</feature>
<accession>A0ABS2FG10</accession>
<evidence type="ECO:0000313" key="3">
    <source>
        <dbReference type="Proteomes" id="UP000767334"/>
    </source>
</evidence>
<proteinExistence type="predicted"/>
<reference evidence="2 3" key="1">
    <citation type="journal article" date="2021" name="Sci. Rep.">
        <title>The distribution of antibiotic resistance genes in chicken gut microbiota commensals.</title>
        <authorList>
            <person name="Juricova H."/>
            <person name="Matiasovicova J."/>
            <person name="Kubasova T."/>
            <person name="Cejkova D."/>
            <person name="Rychlik I."/>
        </authorList>
    </citation>
    <scope>NUCLEOTIDE SEQUENCE [LARGE SCALE GENOMIC DNA]</scope>
    <source>
        <strain evidence="2 3">An435</strain>
    </source>
</reference>
<comment type="caution">
    <text evidence="2">The sequence shown here is derived from an EMBL/GenBank/DDBJ whole genome shotgun (WGS) entry which is preliminary data.</text>
</comment>
<sequence length="102" mass="12890">MKKKQEIISWISFILFFSITKINFDFYILEPTAYYNDYSNKTSPKQYEIVPNNDLNNNNDINKIDDFHYYFDDYDYYDNYKDFQYYDKKDDYYEHHYYERGE</sequence>
<evidence type="ECO:0000256" key="1">
    <source>
        <dbReference type="SAM" id="Phobius"/>
    </source>
</evidence>
<dbReference type="EMBL" id="JACJLL010000025">
    <property type="protein sequence ID" value="MBM6818868.1"/>
    <property type="molecule type" value="Genomic_DNA"/>
</dbReference>
<keyword evidence="1" id="KW-1133">Transmembrane helix</keyword>
<organism evidence="2 3">
    <name type="scientific">Clostridium saudiense</name>
    <dbReference type="NCBI Taxonomy" id="1414720"/>
    <lineage>
        <taxon>Bacteria</taxon>
        <taxon>Bacillati</taxon>
        <taxon>Bacillota</taxon>
        <taxon>Clostridia</taxon>
        <taxon>Eubacteriales</taxon>
        <taxon>Clostridiaceae</taxon>
        <taxon>Clostridium</taxon>
    </lineage>
</organism>
<protein>
    <recommendedName>
        <fullName evidence="4">Secreted protein</fullName>
    </recommendedName>
</protein>
<keyword evidence="1" id="KW-0812">Transmembrane</keyword>